<dbReference type="GO" id="GO:0010181">
    <property type="term" value="F:FMN binding"/>
    <property type="evidence" value="ECO:0007669"/>
    <property type="project" value="InterPro"/>
</dbReference>
<feature type="region of interest" description="Disordered" evidence="1">
    <location>
        <begin position="93"/>
        <end position="133"/>
    </location>
</feature>
<evidence type="ECO:0000313" key="5">
    <source>
        <dbReference type="EMBL" id="CAB4856033.1"/>
    </source>
</evidence>
<evidence type="ECO:0000259" key="2">
    <source>
        <dbReference type="SMART" id="SM00900"/>
    </source>
</evidence>
<organism evidence="6">
    <name type="scientific">freshwater metagenome</name>
    <dbReference type="NCBI Taxonomy" id="449393"/>
    <lineage>
        <taxon>unclassified sequences</taxon>
        <taxon>metagenomes</taxon>
        <taxon>ecological metagenomes</taxon>
    </lineage>
</organism>
<sequence>MKRALLIAGGTVGGLGAVLSITPPHLGSSAMTNLAGLPSASTNSGTAATPQATASQTPVASTASATSASSPTKAKVKAQATVKATAKKVVKAKTIKKSSTASSSHTTSSSSVAATTPTATPTPTHTTTPTPTPAVKAVTGTFTGNAVNVGYGIVQVRITVDNGHITDAQAIQTPTGRSDRYSNYAVPILRQQTIKANSAKITGASGASYTSYGWYTSLVDALSKAGM</sequence>
<reference evidence="6" key="1">
    <citation type="submission" date="2020-05" db="EMBL/GenBank/DDBJ databases">
        <authorList>
            <person name="Chiriac C."/>
            <person name="Salcher M."/>
            <person name="Ghai R."/>
            <person name="Kavagutti S V."/>
        </authorList>
    </citation>
    <scope>NUCLEOTIDE SEQUENCE</scope>
</reference>
<dbReference type="InterPro" id="IPR007329">
    <property type="entry name" value="FMN-bd"/>
</dbReference>
<feature type="compositionally biased region" description="Low complexity" evidence="1">
    <location>
        <begin position="97"/>
        <end position="133"/>
    </location>
</feature>
<evidence type="ECO:0000313" key="3">
    <source>
        <dbReference type="EMBL" id="CAB4659188.1"/>
    </source>
</evidence>
<gene>
    <name evidence="3" type="ORF">UFOPK2289_00374</name>
    <name evidence="4" type="ORF">UFOPK2822_00027</name>
    <name evidence="5" type="ORF">UFOPK3346_00146</name>
    <name evidence="6" type="ORF">UFOPK3670_00458</name>
    <name evidence="7" type="ORF">UFOPK4308_00646</name>
</gene>
<dbReference type="GO" id="GO:0016020">
    <property type="term" value="C:membrane"/>
    <property type="evidence" value="ECO:0007669"/>
    <property type="project" value="InterPro"/>
</dbReference>
<dbReference type="EMBL" id="CAFBQL010000003">
    <property type="protein sequence ID" value="CAB5056665.1"/>
    <property type="molecule type" value="Genomic_DNA"/>
</dbReference>
<evidence type="ECO:0000313" key="4">
    <source>
        <dbReference type="EMBL" id="CAB4738901.1"/>
    </source>
</evidence>
<dbReference type="Gene3D" id="3.90.1010.20">
    <property type="match status" value="1"/>
</dbReference>
<name>A0A6J7HDN1_9ZZZZ</name>
<dbReference type="SMART" id="SM00900">
    <property type="entry name" value="FMN_bind"/>
    <property type="match status" value="1"/>
</dbReference>
<feature type="compositionally biased region" description="Low complexity" evidence="1">
    <location>
        <begin position="46"/>
        <end position="72"/>
    </location>
</feature>
<protein>
    <submittedName>
        <fullName evidence="6">Unannotated protein</fullName>
    </submittedName>
</protein>
<dbReference type="AlphaFoldDB" id="A0A6J7HDN1"/>
<evidence type="ECO:0000313" key="7">
    <source>
        <dbReference type="EMBL" id="CAB5056665.1"/>
    </source>
</evidence>
<dbReference type="EMBL" id="CAEZZC010000001">
    <property type="protein sequence ID" value="CAB4738901.1"/>
    <property type="molecule type" value="Genomic_DNA"/>
</dbReference>
<dbReference type="EMBL" id="CAFBMV010000003">
    <property type="protein sequence ID" value="CAB4917764.1"/>
    <property type="molecule type" value="Genomic_DNA"/>
</dbReference>
<accession>A0A6J7HDN1</accession>
<evidence type="ECO:0000256" key="1">
    <source>
        <dbReference type="SAM" id="MobiDB-lite"/>
    </source>
</evidence>
<evidence type="ECO:0000313" key="6">
    <source>
        <dbReference type="EMBL" id="CAB4917764.1"/>
    </source>
</evidence>
<feature type="domain" description="FMN-binding" evidence="2">
    <location>
        <begin position="150"/>
        <end position="225"/>
    </location>
</feature>
<feature type="region of interest" description="Disordered" evidence="1">
    <location>
        <begin position="40"/>
        <end position="72"/>
    </location>
</feature>
<dbReference type="EMBL" id="CAEZWT010000006">
    <property type="protein sequence ID" value="CAB4659188.1"/>
    <property type="molecule type" value="Genomic_DNA"/>
</dbReference>
<proteinExistence type="predicted"/>
<dbReference type="EMBL" id="CAFBLE010000001">
    <property type="protein sequence ID" value="CAB4856033.1"/>
    <property type="molecule type" value="Genomic_DNA"/>
</dbReference>